<keyword evidence="3" id="KW-0378">Hydrolase</keyword>
<dbReference type="GO" id="GO:0003676">
    <property type="term" value="F:nucleic acid binding"/>
    <property type="evidence" value="ECO:0007669"/>
    <property type="project" value="InterPro"/>
</dbReference>
<keyword evidence="3" id="KW-0540">Nuclease</keyword>
<dbReference type="InterPro" id="IPR003870">
    <property type="entry name" value="DUF222"/>
</dbReference>
<sequence>MFEYIGVMAPLEQILDTLIEITPPANDPTGRLTYERLEFWRLIRNVVDHQISTHTAPIDALQVAEKTGSTTRRLLIEMGFPPAVATRTARIADSLGMLGKVEACAADGRLSGEIVDAIVRGMTVIEKRSPTQLSDDERAVYETELLTQALSGATPTEIQKRAQTIGNTIADDQGGIPACDDRSLDTLSHHLTDDSRVEIHANVTQTVGEKFIAMIDERSVPRPEPDGTLDRRSADQRRADALETLLDQAAIGAAMDTIGTPRTQTLLTIPADGGNPASLPWTGPTTQATAKRLSCDGTLTEIIIDGETVPLQMGRERRLFPPHLRKAIIIRDEKCIKCGAPPSHTQVHHIEHWTDNGETELDNGCLLCQRCHTQVHHNGWDIMIGFDRHPWLIPPADVDPRRRATRLQPPHHATRRRRLTQRSFRAAGFRYGSSQAPHLLNQQWHRTSAGTASVP</sequence>
<accession>A0A1H2JTQ8</accession>
<dbReference type="Pfam" id="PF01844">
    <property type="entry name" value="HNH"/>
    <property type="match status" value="1"/>
</dbReference>
<dbReference type="CDD" id="cd00085">
    <property type="entry name" value="HNHc"/>
    <property type="match status" value="1"/>
</dbReference>
<reference evidence="3 4" key="1">
    <citation type="submission" date="2016-10" db="EMBL/GenBank/DDBJ databases">
        <authorList>
            <person name="de Groot N.N."/>
        </authorList>
    </citation>
    <scope>NUCLEOTIDE SEQUENCE [LARGE SCALE GENOMIC DNA]</scope>
    <source>
        <strain evidence="3 4">DSM 44215</strain>
    </source>
</reference>
<dbReference type="InterPro" id="IPR003615">
    <property type="entry name" value="HNH_nuc"/>
</dbReference>
<dbReference type="Proteomes" id="UP000183180">
    <property type="component" value="Unassembled WGS sequence"/>
</dbReference>
<dbReference type="InterPro" id="IPR002711">
    <property type="entry name" value="HNH"/>
</dbReference>
<evidence type="ECO:0000256" key="1">
    <source>
        <dbReference type="ARBA" id="ARBA00023450"/>
    </source>
</evidence>
<dbReference type="Pfam" id="PF02720">
    <property type="entry name" value="DUF222"/>
    <property type="match status" value="1"/>
</dbReference>
<dbReference type="SMART" id="SM00507">
    <property type="entry name" value="HNHc"/>
    <property type="match status" value="1"/>
</dbReference>
<dbReference type="GO" id="GO:0004519">
    <property type="term" value="F:endonuclease activity"/>
    <property type="evidence" value="ECO:0007669"/>
    <property type="project" value="UniProtKB-KW"/>
</dbReference>
<evidence type="ECO:0000259" key="2">
    <source>
        <dbReference type="SMART" id="SM00507"/>
    </source>
</evidence>
<evidence type="ECO:0000313" key="4">
    <source>
        <dbReference type="Proteomes" id="UP000183180"/>
    </source>
</evidence>
<dbReference type="Gene3D" id="1.10.30.50">
    <property type="match status" value="1"/>
</dbReference>
<organism evidence="3 4">
    <name type="scientific">Gordonia westfalica</name>
    <dbReference type="NCBI Taxonomy" id="158898"/>
    <lineage>
        <taxon>Bacteria</taxon>
        <taxon>Bacillati</taxon>
        <taxon>Actinomycetota</taxon>
        <taxon>Actinomycetes</taxon>
        <taxon>Mycobacteriales</taxon>
        <taxon>Gordoniaceae</taxon>
        <taxon>Gordonia</taxon>
    </lineage>
</organism>
<dbReference type="GO" id="GO:0008270">
    <property type="term" value="F:zinc ion binding"/>
    <property type="evidence" value="ECO:0007669"/>
    <property type="project" value="InterPro"/>
</dbReference>
<dbReference type="AlphaFoldDB" id="A0A1H2JTQ8"/>
<dbReference type="STRING" id="158898.SAMN04488548_1342499"/>
<feature type="domain" description="HNH nuclease" evidence="2">
    <location>
        <begin position="323"/>
        <end position="373"/>
    </location>
</feature>
<evidence type="ECO:0000313" key="3">
    <source>
        <dbReference type="EMBL" id="SDU59807.1"/>
    </source>
</evidence>
<dbReference type="EMBL" id="FNLM01000034">
    <property type="protein sequence ID" value="SDU59807.1"/>
    <property type="molecule type" value="Genomic_DNA"/>
</dbReference>
<name>A0A1H2JTQ8_9ACTN</name>
<proteinExistence type="inferred from homology"/>
<comment type="similarity">
    <text evidence="1">Belongs to the Rv1128c/1148c/1588c/1702c/1945/3466 family.</text>
</comment>
<gene>
    <name evidence="3" type="ORF">SAMN04488548_1342499</name>
</gene>
<keyword evidence="3" id="KW-0255">Endonuclease</keyword>
<protein>
    <submittedName>
        <fullName evidence="3">HNH endonuclease</fullName>
    </submittedName>
</protein>